<dbReference type="Pfam" id="PF09411">
    <property type="entry name" value="PagL"/>
    <property type="match status" value="1"/>
</dbReference>
<name>A0A3S8ZU39_9NEIS</name>
<dbReference type="EMBL" id="CP034433">
    <property type="protein sequence ID" value="AZN36969.1"/>
    <property type="molecule type" value="Genomic_DNA"/>
</dbReference>
<organism evidence="1 2">
    <name type="scientific">Iodobacter ciconiae</name>
    <dbReference type="NCBI Taxonomy" id="2496266"/>
    <lineage>
        <taxon>Bacteria</taxon>
        <taxon>Pseudomonadati</taxon>
        <taxon>Pseudomonadota</taxon>
        <taxon>Betaproteobacteria</taxon>
        <taxon>Neisseriales</taxon>
        <taxon>Chitinibacteraceae</taxon>
        <taxon>Iodobacter</taxon>
    </lineage>
</organism>
<dbReference type="OrthoDB" id="5297282at2"/>
<dbReference type="KEGG" id="iod:EJO50_11025"/>
<evidence type="ECO:0000313" key="2">
    <source>
        <dbReference type="Proteomes" id="UP000282438"/>
    </source>
</evidence>
<evidence type="ECO:0000313" key="1">
    <source>
        <dbReference type="EMBL" id="AZN36969.1"/>
    </source>
</evidence>
<proteinExistence type="predicted"/>
<protein>
    <submittedName>
        <fullName evidence="1">Acyloxyacyl hydrolase</fullName>
    </submittedName>
</protein>
<keyword evidence="1" id="KW-0378">Hydrolase</keyword>
<dbReference type="GO" id="GO:0016787">
    <property type="term" value="F:hydrolase activity"/>
    <property type="evidence" value="ECO:0007669"/>
    <property type="project" value="UniProtKB-KW"/>
</dbReference>
<accession>A0A3S8ZU39</accession>
<keyword evidence="2" id="KW-1185">Reference proteome</keyword>
<dbReference type="RefSeq" id="WP_125974162.1">
    <property type="nucleotide sequence ID" value="NZ_CP034433.1"/>
</dbReference>
<sequence length="181" mass="20421">MFAFVIWLGLICILFTVPGAKAFEWQGSTVQGVPPQNVKQHPLFRVEWRADLPWSWYESRTAGKPSPGLVLGAGVWRGGDRNPGELFITPELRYEWAATEQDLQWFVEAGVGRHVLSRTDYAKGGAFSTAFQFGEQLGAGVRFGEKKTQDLMFLYKRGSNTDIKIPNYGADFFVLKYGFKM</sequence>
<dbReference type="InterPro" id="IPR018550">
    <property type="entry name" value="Lipid-A_deacylase-rel"/>
</dbReference>
<reference evidence="1 2" key="1">
    <citation type="submission" date="2018-12" db="EMBL/GenBank/DDBJ databases">
        <title>Complete genome sequence of Iodobacter sp. H11R3.</title>
        <authorList>
            <person name="Bae J.-W."/>
        </authorList>
    </citation>
    <scope>NUCLEOTIDE SEQUENCE [LARGE SCALE GENOMIC DNA]</scope>
    <source>
        <strain evidence="1 2">H11R3</strain>
    </source>
</reference>
<gene>
    <name evidence="1" type="ORF">EJO50_11025</name>
</gene>
<dbReference type="Proteomes" id="UP000282438">
    <property type="component" value="Chromosome"/>
</dbReference>
<dbReference type="Gene3D" id="2.40.160.20">
    <property type="match status" value="1"/>
</dbReference>
<dbReference type="AlphaFoldDB" id="A0A3S8ZU39"/>